<dbReference type="RefSeq" id="WP_035454778.1">
    <property type="nucleotide sequence ID" value="NZ_AZGA01000012.1"/>
</dbReference>
<protein>
    <recommendedName>
        <fullName evidence="3">Phage XkdN-like protein</fullName>
    </recommendedName>
</protein>
<dbReference type="EMBL" id="AZGA01000012">
    <property type="protein sequence ID" value="KRM35607.1"/>
    <property type="molecule type" value="Genomic_DNA"/>
</dbReference>
<name>X0PGG1_9LACO</name>
<reference evidence="1 2" key="1">
    <citation type="journal article" date="2015" name="Genome Announc.">
        <title>Expanding the biotechnology potential of lactobacilli through comparative genomics of 213 strains and associated genera.</title>
        <authorList>
            <person name="Sun Z."/>
            <person name="Harris H.M."/>
            <person name="McCann A."/>
            <person name="Guo C."/>
            <person name="Argimon S."/>
            <person name="Zhang W."/>
            <person name="Yang X."/>
            <person name="Jeffery I.B."/>
            <person name="Cooney J.C."/>
            <person name="Kagawa T.F."/>
            <person name="Liu W."/>
            <person name="Song Y."/>
            <person name="Salvetti E."/>
            <person name="Wrobel A."/>
            <person name="Rasinkangas P."/>
            <person name="Parkhill J."/>
            <person name="Rea M.C."/>
            <person name="O'Sullivan O."/>
            <person name="Ritari J."/>
            <person name="Douillard F.P."/>
            <person name="Paul Ross R."/>
            <person name="Yang R."/>
            <person name="Briner A.E."/>
            <person name="Felis G.E."/>
            <person name="de Vos W.M."/>
            <person name="Barrangou R."/>
            <person name="Klaenhammer T.R."/>
            <person name="Caufield P.W."/>
            <person name="Cui Y."/>
            <person name="Zhang H."/>
            <person name="O'Toole P.W."/>
        </authorList>
    </citation>
    <scope>NUCLEOTIDE SEQUENCE [LARGE SCALE GENOMIC DNA]</scope>
    <source>
        <strain evidence="1 2">DSM 18527</strain>
    </source>
</reference>
<dbReference type="InterPro" id="IPR038559">
    <property type="entry name" value="XkdN-like_sf"/>
</dbReference>
<sequence>MASVNDFLMENVNSEPELREVAFKRFKAPFKIKSLTAEENSQLQKNATRKIRDKRTRQITTEVDQDKYVDLLIEASVVEPDLHDEKLQKNWGVIADASGLLKKMLLAGEYAELANQIQDLSGFDIEDIDDLKDEVKN</sequence>
<proteinExistence type="predicted"/>
<dbReference type="eggNOG" id="ENOG5032WC6">
    <property type="taxonomic scope" value="Bacteria"/>
</dbReference>
<dbReference type="PATRIC" id="fig|1423734.3.peg.919"/>
<dbReference type="InterPro" id="IPR014986">
    <property type="entry name" value="XkdN-like"/>
</dbReference>
<dbReference type="OrthoDB" id="1807498at2"/>
<dbReference type="Gene3D" id="3.30.2220.30">
    <property type="match status" value="1"/>
</dbReference>
<evidence type="ECO:0000313" key="2">
    <source>
        <dbReference type="Proteomes" id="UP000051236"/>
    </source>
</evidence>
<organism evidence="1 2">
    <name type="scientific">Agrilactobacillus composti DSM 18527 = JCM 14202</name>
    <dbReference type="NCBI Taxonomy" id="1423734"/>
    <lineage>
        <taxon>Bacteria</taxon>
        <taxon>Bacillati</taxon>
        <taxon>Bacillota</taxon>
        <taxon>Bacilli</taxon>
        <taxon>Lactobacillales</taxon>
        <taxon>Lactobacillaceae</taxon>
        <taxon>Agrilactobacillus</taxon>
    </lineage>
</organism>
<dbReference type="STRING" id="1423734.FC83_GL000910"/>
<evidence type="ECO:0008006" key="3">
    <source>
        <dbReference type="Google" id="ProtNLM"/>
    </source>
</evidence>
<gene>
    <name evidence="1" type="ORF">FC83_GL000910</name>
</gene>
<keyword evidence="2" id="KW-1185">Reference proteome</keyword>
<comment type="caution">
    <text evidence="1">The sequence shown here is derived from an EMBL/GenBank/DDBJ whole genome shotgun (WGS) entry which is preliminary data.</text>
</comment>
<accession>X0PGG1</accession>
<dbReference type="Proteomes" id="UP000051236">
    <property type="component" value="Unassembled WGS sequence"/>
</dbReference>
<dbReference type="AlphaFoldDB" id="X0PGG1"/>
<dbReference type="Pfam" id="PF08890">
    <property type="entry name" value="Phage_TAC_5"/>
    <property type="match status" value="1"/>
</dbReference>
<evidence type="ECO:0000313" key="1">
    <source>
        <dbReference type="EMBL" id="KRM35607.1"/>
    </source>
</evidence>